<dbReference type="GO" id="GO:0046872">
    <property type="term" value="F:metal ion binding"/>
    <property type="evidence" value="ECO:0007669"/>
    <property type="project" value="UniProtKB-KW"/>
</dbReference>
<dbReference type="Gene3D" id="3.90.79.10">
    <property type="entry name" value="Nucleoside Triphosphate Pyrophosphohydrolase"/>
    <property type="match status" value="1"/>
</dbReference>
<accession>A0A198UEA0</accession>
<dbReference type="EC" id="3.6.1.22" evidence="4"/>
<evidence type="ECO:0000259" key="10">
    <source>
        <dbReference type="PROSITE" id="PS51462"/>
    </source>
</evidence>
<dbReference type="RefSeq" id="WP_064609962.1">
    <property type="nucleotide sequence ID" value="NZ_LXHB01000019.1"/>
</dbReference>
<evidence type="ECO:0000256" key="3">
    <source>
        <dbReference type="ARBA" id="ARBA00009595"/>
    </source>
</evidence>
<evidence type="ECO:0000313" key="11">
    <source>
        <dbReference type="EMBL" id="OAU94720.1"/>
    </source>
</evidence>
<organism evidence="11 12">
    <name type="scientific">Moraxella catarrhalis</name>
    <name type="common">Branhamella catarrhalis</name>
    <dbReference type="NCBI Taxonomy" id="480"/>
    <lineage>
        <taxon>Bacteria</taxon>
        <taxon>Pseudomonadati</taxon>
        <taxon>Pseudomonadota</taxon>
        <taxon>Gammaproteobacteria</taxon>
        <taxon>Moraxellales</taxon>
        <taxon>Moraxellaceae</taxon>
        <taxon>Moraxella</taxon>
    </lineage>
</organism>
<evidence type="ECO:0000256" key="7">
    <source>
        <dbReference type="ARBA" id="ARBA00022842"/>
    </source>
</evidence>
<keyword evidence="6 11" id="KW-0378">Hydrolase</keyword>
<name>A0A198UEA0_MORCA</name>
<evidence type="ECO:0000256" key="5">
    <source>
        <dbReference type="ARBA" id="ARBA00022723"/>
    </source>
</evidence>
<comment type="cofactor">
    <cofactor evidence="1">
        <name>Mg(2+)</name>
        <dbReference type="ChEBI" id="CHEBI:18420"/>
    </cofactor>
</comment>
<dbReference type="PATRIC" id="fig|480.237.peg.211"/>
<evidence type="ECO:0000256" key="9">
    <source>
        <dbReference type="ARBA" id="ARBA00023679"/>
    </source>
</evidence>
<dbReference type="CDD" id="cd03429">
    <property type="entry name" value="NUDIX_NADH_pyrophosphatase_Nudt13"/>
    <property type="match status" value="1"/>
</dbReference>
<keyword evidence="8" id="KW-0520">NAD</keyword>
<dbReference type="GO" id="GO:0006742">
    <property type="term" value="P:NADP+ catabolic process"/>
    <property type="evidence" value="ECO:0007669"/>
    <property type="project" value="TreeGrafter"/>
</dbReference>
<dbReference type="NCBIfam" id="NF001299">
    <property type="entry name" value="PRK00241.1"/>
    <property type="match status" value="1"/>
</dbReference>
<keyword evidence="7" id="KW-0460">Magnesium</keyword>
<comment type="cofactor">
    <cofactor evidence="2">
        <name>Zn(2+)</name>
        <dbReference type="ChEBI" id="CHEBI:29105"/>
    </cofactor>
</comment>
<dbReference type="InterPro" id="IPR015797">
    <property type="entry name" value="NUDIX_hydrolase-like_dom_sf"/>
</dbReference>
<sequence>MTAKIWLIQGDGILCTSDGLPFVLKLPNAPSEAIHLGFAETHDEQSLLLCSSDQLPISHAMTVDDAIKLGCIFAYGQGYDTKTIRNLKVISFREFLTVIDDETLNLMARAIMLIGWHNDHQFCSRCGAKTAAHPQGEHAKICPKCRHRAYPRVQPCVIVAITRTHPKTHKKQILLARHHHHKSGIYGLIAGFVEVGETLPMAAHREVFEEVGLHIDNVQYFDSQPWPYPSNLMVGFIANYKHGQIKIQRNELADAQFFDIDQLPPIPNQGTIAHSLIQAVVNA</sequence>
<gene>
    <name evidence="11" type="ORF">AO384_2077</name>
</gene>
<dbReference type="PROSITE" id="PS51462">
    <property type="entry name" value="NUDIX"/>
    <property type="match status" value="1"/>
</dbReference>
<reference evidence="11 12" key="1">
    <citation type="journal article" date="2016" name="Genome Biol. Evol.">
        <title>Comparative Genomic Analyses of the Moraxella catarrhalis Serosensitive and Seroresistant Lineages Demonstrate Their Independent Evolution.</title>
        <authorList>
            <person name="Earl J.P."/>
            <person name="de Vries S.P."/>
            <person name="Ahmed A."/>
            <person name="Powell E."/>
            <person name="Schultz M.P."/>
            <person name="Hermans P.W."/>
            <person name="Hill D.J."/>
            <person name="Zhou Z."/>
            <person name="Constantinidou C.I."/>
            <person name="Hu F.Z."/>
            <person name="Bootsma H.J."/>
            <person name="Ehrlich G.D."/>
        </authorList>
    </citation>
    <scope>NUCLEOTIDE SEQUENCE [LARGE SCALE GENOMIC DNA]</scope>
    <source>
        <strain evidence="11 12">Z7542</strain>
    </source>
</reference>
<evidence type="ECO:0000256" key="1">
    <source>
        <dbReference type="ARBA" id="ARBA00001946"/>
    </source>
</evidence>
<dbReference type="PANTHER" id="PTHR42904:SF6">
    <property type="entry name" value="NAD-CAPPED RNA HYDROLASE NUDT12"/>
    <property type="match status" value="1"/>
</dbReference>
<protein>
    <recommendedName>
        <fullName evidence="4">NAD(+) diphosphatase</fullName>
        <ecNumber evidence="4">3.6.1.22</ecNumber>
    </recommendedName>
</protein>
<dbReference type="Pfam" id="PF00293">
    <property type="entry name" value="NUDIX"/>
    <property type="match status" value="1"/>
</dbReference>
<dbReference type="PANTHER" id="PTHR42904">
    <property type="entry name" value="NUDIX HYDROLASE, NUDC SUBFAMILY"/>
    <property type="match status" value="1"/>
</dbReference>
<dbReference type="InterPro" id="IPR000086">
    <property type="entry name" value="NUDIX_hydrolase_dom"/>
</dbReference>
<comment type="caution">
    <text evidence="11">The sequence shown here is derived from an EMBL/GenBank/DDBJ whole genome shotgun (WGS) entry which is preliminary data.</text>
</comment>
<dbReference type="SUPFAM" id="SSF55811">
    <property type="entry name" value="Nudix"/>
    <property type="match status" value="1"/>
</dbReference>
<dbReference type="GO" id="GO:0005829">
    <property type="term" value="C:cytosol"/>
    <property type="evidence" value="ECO:0007669"/>
    <property type="project" value="TreeGrafter"/>
</dbReference>
<proteinExistence type="inferred from homology"/>
<dbReference type="GO" id="GO:0110153">
    <property type="term" value="F:RNA NAD-cap (NMN-forming) hydrolase activity"/>
    <property type="evidence" value="ECO:0007669"/>
    <property type="project" value="RHEA"/>
</dbReference>
<comment type="similarity">
    <text evidence="3">Belongs to the Nudix hydrolase family. NudC subfamily.</text>
</comment>
<evidence type="ECO:0000256" key="6">
    <source>
        <dbReference type="ARBA" id="ARBA00022801"/>
    </source>
</evidence>
<dbReference type="InterPro" id="IPR020084">
    <property type="entry name" value="NUDIX_hydrolase_CS"/>
</dbReference>
<feature type="domain" description="Nudix hydrolase" evidence="10">
    <location>
        <begin position="151"/>
        <end position="280"/>
    </location>
</feature>
<keyword evidence="5" id="KW-0479">Metal-binding</keyword>
<comment type="catalytic activity">
    <reaction evidence="9">
        <text>a 5'-end NAD(+)-phospho-ribonucleoside in mRNA + H2O = a 5'-end phospho-adenosine-phospho-ribonucleoside in mRNA + beta-nicotinamide D-ribonucleotide + 2 H(+)</text>
        <dbReference type="Rhea" id="RHEA:60876"/>
        <dbReference type="Rhea" id="RHEA-COMP:15698"/>
        <dbReference type="Rhea" id="RHEA-COMP:15719"/>
        <dbReference type="ChEBI" id="CHEBI:14649"/>
        <dbReference type="ChEBI" id="CHEBI:15377"/>
        <dbReference type="ChEBI" id="CHEBI:15378"/>
        <dbReference type="ChEBI" id="CHEBI:144029"/>
        <dbReference type="ChEBI" id="CHEBI:144051"/>
    </reaction>
    <physiologicalReaction direction="left-to-right" evidence="9">
        <dbReference type="Rhea" id="RHEA:60877"/>
    </physiologicalReaction>
</comment>
<dbReference type="EMBL" id="LXHC01000028">
    <property type="protein sequence ID" value="OAU94720.1"/>
    <property type="molecule type" value="Genomic_DNA"/>
</dbReference>
<keyword evidence="12" id="KW-1185">Reference proteome</keyword>
<dbReference type="AlphaFoldDB" id="A0A198UEA0"/>
<dbReference type="OrthoDB" id="9791656at2"/>
<evidence type="ECO:0000313" key="12">
    <source>
        <dbReference type="Proteomes" id="UP000078228"/>
    </source>
</evidence>
<evidence type="ECO:0000256" key="4">
    <source>
        <dbReference type="ARBA" id="ARBA00012381"/>
    </source>
</evidence>
<dbReference type="InterPro" id="IPR049734">
    <property type="entry name" value="NudC-like_C"/>
</dbReference>
<dbReference type="Pfam" id="PF09297">
    <property type="entry name" value="Zn_ribbon_NUD"/>
    <property type="match status" value="1"/>
</dbReference>
<evidence type="ECO:0000256" key="8">
    <source>
        <dbReference type="ARBA" id="ARBA00023027"/>
    </source>
</evidence>
<dbReference type="Proteomes" id="UP000078228">
    <property type="component" value="Unassembled WGS sequence"/>
</dbReference>
<dbReference type="InterPro" id="IPR050241">
    <property type="entry name" value="NAD-cap_RNA_hydrolase_NudC"/>
</dbReference>
<dbReference type="InterPro" id="IPR015376">
    <property type="entry name" value="Znr_NADH_PPase"/>
</dbReference>
<dbReference type="PROSITE" id="PS00893">
    <property type="entry name" value="NUDIX_BOX"/>
    <property type="match status" value="1"/>
</dbReference>
<dbReference type="GO" id="GO:0019677">
    <property type="term" value="P:NAD+ catabolic process"/>
    <property type="evidence" value="ECO:0007669"/>
    <property type="project" value="TreeGrafter"/>
</dbReference>
<dbReference type="GO" id="GO:0035529">
    <property type="term" value="F:NADH pyrophosphatase activity"/>
    <property type="evidence" value="ECO:0007669"/>
    <property type="project" value="TreeGrafter"/>
</dbReference>
<evidence type="ECO:0000256" key="2">
    <source>
        <dbReference type="ARBA" id="ARBA00001947"/>
    </source>
</evidence>
<dbReference type="Gene3D" id="3.90.79.20">
    <property type="match status" value="1"/>
</dbReference>